<protein>
    <submittedName>
        <fullName evidence="2">Uncharacterized protein</fullName>
    </submittedName>
</protein>
<evidence type="ECO:0000313" key="2">
    <source>
        <dbReference type="EMBL" id="NEA15548.1"/>
    </source>
</evidence>
<dbReference type="RefSeq" id="WP_164343528.1">
    <property type="nucleotide sequence ID" value="NZ_JAAGLQ010000169.1"/>
</dbReference>
<evidence type="ECO:0000313" key="3">
    <source>
        <dbReference type="Proteomes" id="UP000471293"/>
    </source>
</evidence>
<comment type="caution">
    <text evidence="2">The sequence shown here is derived from an EMBL/GenBank/DDBJ whole genome shotgun (WGS) entry which is preliminary data.</text>
</comment>
<dbReference type="EMBL" id="JAAGLQ010000169">
    <property type="protein sequence ID" value="NEA15548.1"/>
    <property type="molecule type" value="Genomic_DNA"/>
</dbReference>
<dbReference type="Proteomes" id="UP000471293">
    <property type="component" value="Unassembled WGS sequence"/>
</dbReference>
<accession>A0A6N9TVY1</accession>
<evidence type="ECO:0000256" key="1">
    <source>
        <dbReference type="SAM" id="MobiDB-lite"/>
    </source>
</evidence>
<proteinExistence type="predicted"/>
<gene>
    <name evidence="2" type="ORF">G3I29_08375</name>
</gene>
<dbReference type="AlphaFoldDB" id="A0A6N9TVY1"/>
<reference evidence="2 3" key="1">
    <citation type="submission" date="2020-01" db="EMBL/GenBank/DDBJ databases">
        <title>Insect and environment-associated Actinomycetes.</title>
        <authorList>
            <person name="Currrie C."/>
            <person name="Chevrette M."/>
            <person name="Carlson C."/>
            <person name="Stubbendieck R."/>
            <person name="Wendt-Pienkowski E."/>
        </authorList>
    </citation>
    <scope>NUCLEOTIDE SEQUENCE [LARGE SCALE GENOMIC DNA]</scope>
    <source>
        <strain evidence="2 3">SID11342</strain>
    </source>
</reference>
<name>A0A6N9TVY1_STRHA</name>
<feature type="region of interest" description="Disordered" evidence="1">
    <location>
        <begin position="1"/>
        <end position="35"/>
    </location>
</feature>
<sequence>MSSFSGWPGWGWSGRWPRERRRRRGDAGPSAVARLSAWTSDEASKARITPERATELLVEALTDDTFQHWITVRART</sequence>
<organism evidence="2 3">
    <name type="scientific">Streptomyces halstedii</name>
    <dbReference type="NCBI Taxonomy" id="1944"/>
    <lineage>
        <taxon>Bacteria</taxon>
        <taxon>Bacillati</taxon>
        <taxon>Actinomycetota</taxon>
        <taxon>Actinomycetes</taxon>
        <taxon>Kitasatosporales</taxon>
        <taxon>Streptomycetaceae</taxon>
        <taxon>Streptomyces</taxon>
    </lineage>
</organism>